<dbReference type="InterPro" id="IPR000215">
    <property type="entry name" value="Serpin_fam"/>
</dbReference>
<evidence type="ECO:0000313" key="5">
    <source>
        <dbReference type="EMBL" id="KAB7506994.1"/>
    </source>
</evidence>
<organism evidence="5 6">
    <name type="scientific">Armadillidium nasatum</name>
    <dbReference type="NCBI Taxonomy" id="96803"/>
    <lineage>
        <taxon>Eukaryota</taxon>
        <taxon>Metazoa</taxon>
        <taxon>Ecdysozoa</taxon>
        <taxon>Arthropoda</taxon>
        <taxon>Crustacea</taxon>
        <taxon>Multicrustacea</taxon>
        <taxon>Malacostraca</taxon>
        <taxon>Eumalacostraca</taxon>
        <taxon>Peracarida</taxon>
        <taxon>Isopoda</taxon>
        <taxon>Oniscidea</taxon>
        <taxon>Crinocheta</taxon>
        <taxon>Armadillidiidae</taxon>
        <taxon>Armadillidium</taxon>
    </lineage>
</organism>
<evidence type="ECO:0000256" key="2">
    <source>
        <dbReference type="ARBA" id="ARBA00022690"/>
    </source>
</evidence>
<dbReference type="Pfam" id="PF00079">
    <property type="entry name" value="Serpin"/>
    <property type="match status" value="1"/>
</dbReference>
<dbReference type="SUPFAM" id="SSF56574">
    <property type="entry name" value="Serpins"/>
    <property type="match status" value="1"/>
</dbReference>
<dbReference type="AlphaFoldDB" id="A0A5N5TLE4"/>
<keyword evidence="3" id="KW-0722">Serine protease inhibitor</keyword>
<dbReference type="GO" id="GO:0005615">
    <property type="term" value="C:extracellular space"/>
    <property type="evidence" value="ECO:0007669"/>
    <property type="project" value="InterPro"/>
</dbReference>
<feature type="domain" description="Serpin" evidence="4">
    <location>
        <begin position="2"/>
        <end position="221"/>
    </location>
</feature>
<gene>
    <name evidence="5" type="primary">SERPINB2</name>
    <name evidence="5" type="ORF">Anas_12643</name>
</gene>
<dbReference type="InterPro" id="IPR023796">
    <property type="entry name" value="Serpin_dom"/>
</dbReference>
<name>A0A5N5TLE4_9CRUS</name>
<reference evidence="5 6" key="1">
    <citation type="journal article" date="2019" name="PLoS Biol.">
        <title>Sex chromosomes control vertical transmission of feminizing Wolbachia symbionts in an isopod.</title>
        <authorList>
            <person name="Becking T."/>
            <person name="Chebbi M.A."/>
            <person name="Giraud I."/>
            <person name="Moumen B."/>
            <person name="Laverre T."/>
            <person name="Caubet Y."/>
            <person name="Peccoud J."/>
            <person name="Gilbert C."/>
            <person name="Cordaux R."/>
        </authorList>
    </citation>
    <scope>NUCLEOTIDE SEQUENCE [LARGE SCALE GENOMIC DNA]</scope>
    <source>
        <strain evidence="5">ANa2</strain>
        <tissue evidence="5">Whole body excluding digestive tract and cuticle</tissue>
    </source>
</reference>
<sequence>MNDISFQVYKRAAKVHRRQNLVMSPMNLVSSLSMLLLGARGSTADALSRYLKAEEFIKFNPHLLLKNITEKVLQLNSIGHECAFVNNIFVEEPESKMYDLQFYSRVVNFFYNSEVSQIIPNEIGNKARDLANENVRKQTKGAVKNFLKPEASLRVLGPISLVSSAYFQGKWITDVSEDDLFDMNFIRFPSAERRLIRTVGINKKMNLNAGYSEELDATVTEFYAYLINNM</sequence>
<dbReference type="OrthoDB" id="1063785at2759"/>
<evidence type="ECO:0000256" key="1">
    <source>
        <dbReference type="ARBA" id="ARBA00009500"/>
    </source>
</evidence>
<dbReference type="Proteomes" id="UP000326759">
    <property type="component" value="Unassembled WGS sequence"/>
</dbReference>
<evidence type="ECO:0000256" key="3">
    <source>
        <dbReference type="ARBA" id="ARBA00022900"/>
    </source>
</evidence>
<dbReference type="Gene3D" id="3.30.497.10">
    <property type="entry name" value="Antithrombin, subunit I, domain 2"/>
    <property type="match status" value="1"/>
</dbReference>
<dbReference type="PANTHER" id="PTHR11461:SF211">
    <property type="entry name" value="GH10112P-RELATED"/>
    <property type="match status" value="1"/>
</dbReference>
<evidence type="ECO:0000313" key="6">
    <source>
        <dbReference type="Proteomes" id="UP000326759"/>
    </source>
</evidence>
<keyword evidence="6" id="KW-1185">Reference proteome</keyword>
<accession>A0A5N5TLE4</accession>
<dbReference type="GO" id="GO:0004867">
    <property type="term" value="F:serine-type endopeptidase inhibitor activity"/>
    <property type="evidence" value="ECO:0007669"/>
    <property type="project" value="UniProtKB-KW"/>
</dbReference>
<dbReference type="InterPro" id="IPR036186">
    <property type="entry name" value="Serpin_sf"/>
</dbReference>
<comment type="caution">
    <text evidence="5">The sequence shown here is derived from an EMBL/GenBank/DDBJ whole genome shotgun (WGS) entry which is preliminary data.</text>
</comment>
<proteinExistence type="inferred from homology"/>
<protein>
    <submittedName>
        <fullName evidence="5">Plasminogen activator inhibitor 2</fullName>
    </submittedName>
</protein>
<dbReference type="EMBL" id="SEYY01000549">
    <property type="protein sequence ID" value="KAB7506994.1"/>
    <property type="molecule type" value="Genomic_DNA"/>
</dbReference>
<keyword evidence="2" id="KW-0646">Protease inhibitor</keyword>
<comment type="similarity">
    <text evidence="1">Belongs to the serpin family.</text>
</comment>
<evidence type="ECO:0000259" key="4">
    <source>
        <dbReference type="Pfam" id="PF00079"/>
    </source>
</evidence>
<dbReference type="PANTHER" id="PTHR11461">
    <property type="entry name" value="SERINE PROTEASE INHIBITOR, SERPIN"/>
    <property type="match status" value="1"/>
</dbReference>
<dbReference type="InterPro" id="IPR042178">
    <property type="entry name" value="Serpin_sf_1"/>
</dbReference>